<evidence type="ECO:0000256" key="1">
    <source>
        <dbReference type="ARBA" id="ARBA00010062"/>
    </source>
</evidence>
<reference evidence="5 6" key="1">
    <citation type="submission" date="2019-07" db="EMBL/GenBank/DDBJ databases">
        <title>Lentzea xizangensis sp. nov., isolated from Qinghai-Tibetan Plateau Soils.</title>
        <authorList>
            <person name="Huang J."/>
        </authorList>
    </citation>
    <scope>NUCLEOTIDE SEQUENCE [LARGE SCALE GENOMIC DNA]</scope>
    <source>
        <strain evidence="5 6">FXJ1.1311</strain>
    </source>
</reference>
<evidence type="ECO:0000313" key="6">
    <source>
        <dbReference type="Proteomes" id="UP000316639"/>
    </source>
</evidence>
<feature type="signal peptide" evidence="3">
    <location>
        <begin position="1"/>
        <end position="25"/>
    </location>
</feature>
<evidence type="ECO:0000259" key="4">
    <source>
        <dbReference type="Pfam" id="PF13458"/>
    </source>
</evidence>
<dbReference type="Gene3D" id="3.40.50.2300">
    <property type="match status" value="2"/>
</dbReference>
<dbReference type="PANTHER" id="PTHR30483">
    <property type="entry name" value="LEUCINE-SPECIFIC-BINDING PROTEIN"/>
    <property type="match status" value="1"/>
</dbReference>
<evidence type="ECO:0000256" key="3">
    <source>
        <dbReference type="SAM" id="SignalP"/>
    </source>
</evidence>
<gene>
    <name evidence="5" type="ORF">FKR81_38875</name>
</gene>
<comment type="similarity">
    <text evidence="1">Belongs to the leucine-binding protein family.</text>
</comment>
<evidence type="ECO:0000313" key="5">
    <source>
        <dbReference type="EMBL" id="TWP45614.1"/>
    </source>
</evidence>
<name>A0A563EHG5_9PSEU</name>
<dbReference type="InterPro" id="IPR028081">
    <property type="entry name" value="Leu-bd"/>
</dbReference>
<dbReference type="Pfam" id="PF13458">
    <property type="entry name" value="Peripla_BP_6"/>
    <property type="match status" value="1"/>
</dbReference>
<dbReference type="AlphaFoldDB" id="A0A563EHG5"/>
<dbReference type="PANTHER" id="PTHR30483:SF6">
    <property type="entry name" value="PERIPLASMIC BINDING PROTEIN OF ABC TRANSPORTER FOR NATURAL AMINO ACIDS"/>
    <property type="match status" value="1"/>
</dbReference>
<keyword evidence="6" id="KW-1185">Reference proteome</keyword>
<dbReference type="Proteomes" id="UP000316639">
    <property type="component" value="Unassembled WGS sequence"/>
</dbReference>
<protein>
    <submittedName>
        <fullName evidence="5">ABC transporter substrate-binding protein</fullName>
    </submittedName>
</protein>
<feature type="domain" description="Leucine-binding protein" evidence="4">
    <location>
        <begin position="40"/>
        <end position="363"/>
    </location>
</feature>
<proteinExistence type="inferred from homology"/>
<accession>A0A563EHG5</accession>
<keyword evidence="2 3" id="KW-0732">Signal</keyword>
<dbReference type="InterPro" id="IPR051010">
    <property type="entry name" value="BCAA_transport"/>
</dbReference>
<organism evidence="5 6">
    <name type="scientific">Lentzea tibetensis</name>
    <dbReference type="NCBI Taxonomy" id="2591470"/>
    <lineage>
        <taxon>Bacteria</taxon>
        <taxon>Bacillati</taxon>
        <taxon>Actinomycetota</taxon>
        <taxon>Actinomycetes</taxon>
        <taxon>Pseudonocardiales</taxon>
        <taxon>Pseudonocardiaceae</taxon>
        <taxon>Lentzea</taxon>
    </lineage>
</organism>
<comment type="caution">
    <text evidence="5">The sequence shown here is derived from an EMBL/GenBank/DDBJ whole genome shotgun (WGS) entry which is preliminary data.</text>
</comment>
<evidence type="ECO:0000256" key="2">
    <source>
        <dbReference type="ARBA" id="ARBA00022729"/>
    </source>
</evidence>
<sequence length="401" mass="42358">MPTFGVTSMRARIATAVLVAASALAGCGSEPDNAASGEAIKIGFINNEQGAFAAPEMKVGSEVAVEYLNKNGGVKGRPFDVVRCATDGSPEQSVQCAEMFVREKVVVSVEGVDIGADAAIPVYTAAGIPVVGHVHLAPGQIMDTNSFFFGAASLAYGTAALKYYADQDVKSVTWLLPEAPTSHAFTDGVLRPAAQRFGIKYKSIYYDAAAPNWTVLAEQVLREAPEASGSIAATEEQCASMVRALREVDYNGRILAASCTGLPKAVGKQSIGVELSQDHWNPTDPLSAPPANQQEIKIYEDAMKAAGHNEPVPGAVVSFADTMTLSRVLSTMNGTITAANVTEALRSVKDMDSFLGPQITCDHGWNGNSACHTALLYYRFQPNGALKAQVPDYIEVSKMAS</sequence>
<dbReference type="OrthoDB" id="5169139at2"/>
<feature type="chain" id="PRO_5039675671" evidence="3">
    <location>
        <begin position="26"/>
        <end position="401"/>
    </location>
</feature>
<dbReference type="InterPro" id="IPR028082">
    <property type="entry name" value="Peripla_BP_I"/>
</dbReference>
<dbReference type="SUPFAM" id="SSF53822">
    <property type="entry name" value="Periplasmic binding protein-like I"/>
    <property type="match status" value="1"/>
</dbReference>
<dbReference type="EMBL" id="VOBR01000040">
    <property type="protein sequence ID" value="TWP45614.1"/>
    <property type="molecule type" value="Genomic_DNA"/>
</dbReference>